<evidence type="ECO:0000313" key="2">
    <source>
        <dbReference type="Proteomes" id="UP000177230"/>
    </source>
</evidence>
<gene>
    <name evidence="1" type="ORF">A2024_06590</name>
</gene>
<dbReference type="Proteomes" id="UP000177230">
    <property type="component" value="Unassembled WGS sequence"/>
</dbReference>
<dbReference type="AlphaFoldDB" id="A0A1F5RI09"/>
<organism evidence="1 2">
    <name type="scientific">Candidatus Edwardsbacteria bacterium GWF2_54_11</name>
    <dbReference type="NCBI Taxonomy" id="1817851"/>
    <lineage>
        <taxon>Bacteria</taxon>
        <taxon>Candidatus Edwardsiibacteriota</taxon>
    </lineage>
</organism>
<protein>
    <submittedName>
        <fullName evidence="1">Uncharacterized protein</fullName>
    </submittedName>
</protein>
<dbReference type="EMBL" id="MFFM01000012">
    <property type="protein sequence ID" value="OGF13803.1"/>
    <property type="molecule type" value="Genomic_DNA"/>
</dbReference>
<accession>A0A1F5RI09</accession>
<name>A0A1F5RI09_9BACT</name>
<sequence>MVYEAEWIVGPSWVNLAKKLQELAGKHDLQIQITGKQMTLMCQRLDYKISGPRQNLNLFNKRLLGEGHVKFIGVG</sequence>
<evidence type="ECO:0000313" key="1">
    <source>
        <dbReference type="EMBL" id="OGF13803.1"/>
    </source>
</evidence>
<comment type="caution">
    <text evidence="1">The sequence shown here is derived from an EMBL/GenBank/DDBJ whole genome shotgun (WGS) entry which is preliminary data.</text>
</comment>
<proteinExistence type="predicted"/>
<reference evidence="1 2" key="1">
    <citation type="journal article" date="2016" name="Nat. Commun.">
        <title>Thousands of microbial genomes shed light on interconnected biogeochemical processes in an aquifer system.</title>
        <authorList>
            <person name="Anantharaman K."/>
            <person name="Brown C.T."/>
            <person name="Hug L.A."/>
            <person name="Sharon I."/>
            <person name="Castelle C.J."/>
            <person name="Probst A.J."/>
            <person name="Thomas B.C."/>
            <person name="Singh A."/>
            <person name="Wilkins M.J."/>
            <person name="Karaoz U."/>
            <person name="Brodie E.L."/>
            <person name="Williams K.H."/>
            <person name="Hubbard S.S."/>
            <person name="Banfield J.F."/>
        </authorList>
    </citation>
    <scope>NUCLEOTIDE SEQUENCE [LARGE SCALE GENOMIC DNA]</scope>
</reference>